<sequence length="198" mass="22470">MSERNSLSAPLASFARFRSLISGMETSNTDISAQDSQSMATVDQISTARASVAILDKLWTQIDVLDDVKAMAQEVDRTGGFFNEEFSNSLDQLKHSQSRLLDVISRHQAQSDTAREQRREQAREHSKVVGVDEDGISSYQEQTRKRMSEFFAGPAEPLENAQLRDFDELNEYVLEVRRGLGEVSEKMTQFDEITKKLW</sequence>
<evidence type="ECO:0000313" key="3">
    <source>
        <dbReference type="Proteomes" id="UP000292447"/>
    </source>
</evidence>
<keyword evidence="3" id="KW-1185">Reference proteome</keyword>
<feature type="region of interest" description="Disordered" evidence="1">
    <location>
        <begin position="108"/>
        <end position="129"/>
    </location>
</feature>
<dbReference type="EMBL" id="CP034461">
    <property type="protein sequence ID" value="QBM90773.1"/>
    <property type="molecule type" value="Genomic_DNA"/>
</dbReference>
<evidence type="ECO:0000256" key="1">
    <source>
        <dbReference type="SAM" id="MobiDB-lite"/>
    </source>
</evidence>
<accession>A0A4V1AEX9</accession>
<dbReference type="Proteomes" id="UP000292447">
    <property type="component" value="Chromosome VI"/>
</dbReference>
<organism evidence="2 3">
    <name type="scientific">Metschnikowia aff. pulcherrima</name>
    <dbReference type="NCBI Taxonomy" id="2163413"/>
    <lineage>
        <taxon>Eukaryota</taxon>
        <taxon>Fungi</taxon>
        <taxon>Dikarya</taxon>
        <taxon>Ascomycota</taxon>
        <taxon>Saccharomycotina</taxon>
        <taxon>Pichiomycetes</taxon>
        <taxon>Metschnikowiaceae</taxon>
        <taxon>Metschnikowia</taxon>
    </lineage>
</organism>
<evidence type="ECO:0000313" key="2">
    <source>
        <dbReference type="EMBL" id="QBM90773.1"/>
    </source>
</evidence>
<gene>
    <name evidence="2" type="ORF">METSCH_F03600</name>
</gene>
<dbReference type="Pfam" id="PF17242">
    <property type="entry name" value="DUF5315"/>
    <property type="match status" value="1"/>
</dbReference>
<feature type="compositionally biased region" description="Basic and acidic residues" evidence="1">
    <location>
        <begin position="113"/>
        <end position="127"/>
    </location>
</feature>
<proteinExistence type="predicted"/>
<dbReference type="AlphaFoldDB" id="A0A4V1AEX9"/>
<name>A0A4V1AEX9_9ASCO</name>
<reference evidence="3" key="1">
    <citation type="submission" date="2019-03" db="EMBL/GenBank/DDBJ databases">
        <title>Snf2 controls pulcherriminic acid biosynthesis and connects pigmentation and antifungal activity of the yeast Metschnikowia pulcherrima.</title>
        <authorList>
            <person name="Gore-Lloyd D."/>
            <person name="Sumann I."/>
            <person name="Brachmann A.O."/>
            <person name="Schneeberger K."/>
            <person name="Ortiz-Merino R.A."/>
            <person name="Moreno-Beltran M."/>
            <person name="Schlaefli M."/>
            <person name="Kirner P."/>
            <person name="Santos Kron A."/>
            <person name="Wolfe K.H."/>
            <person name="Piel J."/>
            <person name="Ahrens C.H."/>
            <person name="Henk D."/>
            <person name="Freimoser F.M."/>
        </authorList>
    </citation>
    <scope>NUCLEOTIDE SEQUENCE [LARGE SCALE GENOMIC DNA]</scope>
    <source>
        <strain evidence="3">APC 1.2</strain>
    </source>
</reference>
<protein>
    <submittedName>
        <fullName evidence="2">Uncharacterized protein</fullName>
    </submittedName>
</protein>